<sequence length="127" mass="13486">LPRTTQCTITRRLQQISPTKSSRSAANNYEEGRSLISAFCVLPATGNVNHAFGEAKSTLEKSEGAVNDTTSAVIKGTESVIGRAEHAMKAVTDDAKQAMQGLADSEPGKAARHVLHDAGEKLTHLTK</sequence>
<dbReference type="Proteomes" id="UP001328107">
    <property type="component" value="Unassembled WGS sequence"/>
</dbReference>
<organism evidence="1 3">
    <name type="scientific">Pristionchus mayeri</name>
    <dbReference type="NCBI Taxonomy" id="1317129"/>
    <lineage>
        <taxon>Eukaryota</taxon>
        <taxon>Metazoa</taxon>
        <taxon>Ecdysozoa</taxon>
        <taxon>Nematoda</taxon>
        <taxon>Chromadorea</taxon>
        <taxon>Rhabditida</taxon>
        <taxon>Rhabditina</taxon>
        <taxon>Diplogasteromorpha</taxon>
        <taxon>Diplogasteroidea</taxon>
        <taxon>Neodiplogasteridae</taxon>
        <taxon>Pristionchus</taxon>
    </lineage>
</organism>
<dbReference type="AlphaFoldDB" id="A0AAN5CMA7"/>
<evidence type="ECO:0000313" key="2">
    <source>
        <dbReference type="EMBL" id="GMR47005.1"/>
    </source>
</evidence>
<evidence type="ECO:0000313" key="3">
    <source>
        <dbReference type="Proteomes" id="UP001328107"/>
    </source>
</evidence>
<gene>
    <name evidence="1" type="ORF">PMAYCL1PPCAC_17198</name>
    <name evidence="2" type="ORF">PMAYCL1PPCAC_17200</name>
</gene>
<feature type="non-terminal residue" evidence="1">
    <location>
        <position position="1"/>
    </location>
</feature>
<accession>A0AAN5CMA7</accession>
<comment type="caution">
    <text evidence="1">The sequence shown here is derived from an EMBL/GenBank/DDBJ whole genome shotgun (WGS) entry which is preliminary data.</text>
</comment>
<protein>
    <submittedName>
        <fullName evidence="1">Uncharacterized protein</fullName>
    </submittedName>
</protein>
<proteinExistence type="predicted"/>
<name>A0AAN5CMA7_9BILA</name>
<evidence type="ECO:0000313" key="1">
    <source>
        <dbReference type="EMBL" id="GMR47003.1"/>
    </source>
</evidence>
<dbReference type="EMBL" id="BTRK01000004">
    <property type="protein sequence ID" value="GMR47005.1"/>
    <property type="molecule type" value="Genomic_DNA"/>
</dbReference>
<reference evidence="3" key="1">
    <citation type="submission" date="2022-10" db="EMBL/GenBank/DDBJ databases">
        <title>Genome assembly of Pristionchus species.</title>
        <authorList>
            <person name="Yoshida K."/>
            <person name="Sommer R.J."/>
        </authorList>
    </citation>
    <scope>NUCLEOTIDE SEQUENCE [LARGE SCALE GENOMIC DNA]</scope>
    <source>
        <strain evidence="2 3">RS5460</strain>
    </source>
</reference>
<dbReference type="EMBL" id="BTRK01000004">
    <property type="protein sequence ID" value="GMR47003.1"/>
    <property type="molecule type" value="Genomic_DNA"/>
</dbReference>
<keyword evidence="3" id="KW-1185">Reference proteome</keyword>
<reference evidence="1" key="2">
    <citation type="submission" date="2023-06" db="EMBL/GenBank/DDBJ databases">
        <title>Genome assembly of Pristionchus species.</title>
        <authorList>
            <person name="Yoshida K."/>
            <person name="Sommer R.J."/>
        </authorList>
    </citation>
    <scope>NUCLEOTIDE SEQUENCE</scope>
    <source>
        <strain evidence="1">RS5460</strain>
    </source>
</reference>